<comment type="caution">
    <text evidence="1">The sequence shown here is derived from an EMBL/GenBank/DDBJ whole genome shotgun (WGS) entry which is preliminary data.</text>
</comment>
<gene>
    <name evidence="1" type="ORF">CGLO_16340</name>
</gene>
<dbReference type="HOGENOM" id="CLU_2960621_0_0_1"/>
<protein>
    <submittedName>
        <fullName evidence="1">Uncharacterized protein</fullName>
    </submittedName>
</protein>
<sequence length="59" mass="6422">MVLSSNADVRPAANRLLSQGINFVFQAGRPGVKPAGARVYETLQDRPRKVLEGSTEKKP</sequence>
<reference evidence="2" key="1">
    <citation type="journal article" date="2013" name="Mol. Plant Microbe Interact.">
        <title>Global aspects of pacC regulation of pathogenicity genes in Colletotrichum gloeosporioides as revealed by transcriptome analysis.</title>
        <authorList>
            <person name="Alkan N."/>
            <person name="Meng X."/>
            <person name="Friedlander G."/>
            <person name="Reuveni E."/>
            <person name="Sukno S."/>
            <person name="Sherman A."/>
            <person name="Thon M."/>
            <person name="Fluhr R."/>
            <person name="Prusky D."/>
        </authorList>
    </citation>
    <scope>NUCLEOTIDE SEQUENCE [LARGE SCALE GENOMIC DNA]</scope>
    <source>
        <strain evidence="2">Cg-14</strain>
    </source>
</reference>
<organism evidence="1 2">
    <name type="scientific">Colletotrichum gloeosporioides (strain Cg-14)</name>
    <name type="common">Anthracnose fungus</name>
    <name type="synonym">Glomerella cingulata</name>
    <dbReference type="NCBI Taxonomy" id="1237896"/>
    <lineage>
        <taxon>Eukaryota</taxon>
        <taxon>Fungi</taxon>
        <taxon>Dikarya</taxon>
        <taxon>Ascomycota</taxon>
        <taxon>Pezizomycotina</taxon>
        <taxon>Sordariomycetes</taxon>
        <taxon>Hypocreomycetidae</taxon>
        <taxon>Glomerellales</taxon>
        <taxon>Glomerellaceae</taxon>
        <taxon>Colletotrichum</taxon>
        <taxon>Colletotrichum gloeosporioides species complex</taxon>
    </lineage>
</organism>
<accession>T0JNU5</accession>
<dbReference type="EMBL" id="AMYD01003875">
    <property type="protein sequence ID" value="EQB44867.1"/>
    <property type="molecule type" value="Genomic_DNA"/>
</dbReference>
<evidence type="ECO:0000313" key="1">
    <source>
        <dbReference type="EMBL" id="EQB44867.1"/>
    </source>
</evidence>
<name>T0JNU5_COLGC</name>
<proteinExistence type="predicted"/>
<dbReference type="Proteomes" id="UP000015530">
    <property type="component" value="Unassembled WGS sequence"/>
</dbReference>
<dbReference type="AlphaFoldDB" id="T0JNU5"/>
<evidence type="ECO:0000313" key="2">
    <source>
        <dbReference type="Proteomes" id="UP000015530"/>
    </source>
</evidence>